<evidence type="ECO:0000256" key="4">
    <source>
        <dbReference type="ARBA" id="ARBA00022741"/>
    </source>
</evidence>
<keyword evidence="6 8" id="KW-0030">Aminoacyl-tRNA synthetase</keyword>
<name>A0ABT8T720_9BACT</name>
<evidence type="ECO:0000256" key="6">
    <source>
        <dbReference type="ARBA" id="ARBA00023146"/>
    </source>
</evidence>
<evidence type="ECO:0000256" key="8">
    <source>
        <dbReference type="HAMAP-Rule" id="MF_00127"/>
    </source>
</evidence>
<dbReference type="EC" id="6.1.1.21" evidence="8"/>
<keyword evidence="4 8" id="KW-0547">Nucleotide-binding</keyword>
<dbReference type="NCBIfam" id="TIGR00442">
    <property type="entry name" value="hisS"/>
    <property type="match status" value="1"/>
</dbReference>
<evidence type="ECO:0000256" key="7">
    <source>
        <dbReference type="ARBA" id="ARBA00047639"/>
    </source>
</evidence>
<reference evidence="10 11" key="1">
    <citation type="submission" date="2023-06" db="EMBL/GenBank/DDBJ databases">
        <title>Campylobacter magnum sp. nov., isolated from cecal contents of domestic pigs (Sus scrofa domesticus).</title>
        <authorList>
            <person name="Papic B."/>
            <person name="Gruntar I."/>
        </authorList>
    </citation>
    <scope>NUCLEOTIDE SEQUENCE [LARGE SCALE GENOMIC DNA]</scope>
    <source>
        <strain evidence="11">34484-21</strain>
    </source>
</reference>
<proteinExistence type="inferred from homology"/>
<comment type="caution">
    <text evidence="10">The sequence shown here is derived from an EMBL/GenBank/DDBJ whole genome shotgun (WGS) entry which is preliminary data.</text>
</comment>
<dbReference type="Gene3D" id="3.40.50.800">
    <property type="entry name" value="Anticodon-binding domain"/>
    <property type="match status" value="1"/>
</dbReference>
<keyword evidence="5 8" id="KW-0648">Protein biosynthesis</keyword>
<feature type="domain" description="Aminoacyl-transfer RNA synthetases class-II family profile" evidence="9">
    <location>
        <begin position="34"/>
        <end position="331"/>
    </location>
</feature>
<keyword evidence="11" id="KW-1185">Reference proteome</keyword>
<dbReference type="SUPFAM" id="SSF55681">
    <property type="entry name" value="Class II aaRS and biotin synthetases"/>
    <property type="match status" value="1"/>
</dbReference>
<dbReference type="Pfam" id="PF03129">
    <property type="entry name" value="HGTP_anticodon"/>
    <property type="match status" value="1"/>
</dbReference>
<evidence type="ECO:0000256" key="5">
    <source>
        <dbReference type="ARBA" id="ARBA00022917"/>
    </source>
</evidence>
<dbReference type="PANTHER" id="PTHR43707">
    <property type="entry name" value="HISTIDYL-TRNA SYNTHETASE"/>
    <property type="match status" value="1"/>
</dbReference>
<dbReference type="EMBL" id="JAULJQ010000004">
    <property type="protein sequence ID" value="MDO2409245.1"/>
    <property type="molecule type" value="Genomic_DNA"/>
</dbReference>
<dbReference type="RefSeq" id="WP_302244105.1">
    <property type="nucleotide sequence ID" value="NZ_JAULJQ010000004.1"/>
</dbReference>
<sequence length="409" mass="45467">MINSLRGMRDFLDNDGALYERVVGVCAKVAQNFGFAFIETPKLEETALFRRSVGESSDIVGKEMYEFSDKGGESICLRPEGTAGVVRAFLQAKLDKAGGIKRWFYHGSMFRYERPQRGRQREFHQFGIECFGISDAREDAAIIILAKRILDELGIKATLKLNSLGNKESMSEFKTKLESYAKGCANELCEDCARRINTNILRILDCKNEKCQALLKDAPSVLDSLDDECKKDFELVQNLLKNAGVEYELDDRLVRGLDYYSKSAFEFVSDEIGAKAAVIGGGRYDGLISELGGKSTPAVGWAMGIERIMEILGAKESAIQRDGIYLCALEPAFIDEIFALGCELRKTHKVEISYEAKAPAKHLGAADKKGAKVFLCLGSDEKAKGEIWYKNLENKSEKHIKISELKGAL</sequence>
<evidence type="ECO:0000256" key="2">
    <source>
        <dbReference type="ARBA" id="ARBA00011738"/>
    </source>
</evidence>
<keyword evidence="8" id="KW-0067">ATP-binding</keyword>
<comment type="similarity">
    <text evidence="1 8">Belongs to the class-II aminoacyl-tRNA synthetase family.</text>
</comment>
<accession>A0ABT8T720</accession>
<organism evidence="10 11">
    <name type="scientific">Campylobacter magnus</name>
    <dbReference type="NCBI Taxonomy" id="3026462"/>
    <lineage>
        <taxon>Bacteria</taxon>
        <taxon>Pseudomonadati</taxon>
        <taxon>Campylobacterota</taxon>
        <taxon>Epsilonproteobacteria</taxon>
        <taxon>Campylobacterales</taxon>
        <taxon>Campylobacteraceae</taxon>
        <taxon>Campylobacter</taxon>
    </lineage>
</organism>
<dbReference type="Gene3D" id="3.30.930.10">
    <property type="entry name" value="Bira Bifunctional Protein, Domain 2"/>
    <property type="match status" value="1"/>
</dbReference>
<keyword evidence="8" id="KW-0963">Cytoplasm</keyword>
<dbReference type="SUPFAM" id="SSF52954">
    <property type="entry name" value="Class II aaRS ABD-related"/>
    <property type="match status" value="1"/>
</dbReference>
<dbReference type="Proteomes" id="UP001171111">
    <property type="component" value="Unassembled WGS sequence"/>
</dbReference>
<keyword evidence="3 8" id="KW-0436">Ligase</keyword>
<dbReference type="InterPro" id="IPR036621">
    <property type="entry name" value="Anticodon-bd_dom_sf"/>
</dbReference>
<dbReference type="PIRSF" id="PIRSF001549">
    <property type="entry name" value="His-tRNA_synth"/>
    <property type="match status" value="1"/>
</dbReference>
<comment type="catalytic activity">
    <reaction evidence="7 8">
        <text>tRNA(His) + L-histidine + ATP = L-histidyl-tRNA(His) + AMP + diphosphate + H(+)</text>
        <dbReference type="Rhea" id="RHEA:17313"/>
        <dbReference type="Rhea" id="RHEA-COMP:9665"/>
        <dbReference type="Rhea" id="RHEA-COMP:9689"/>
        <dbReference type="ChEBI" id="CHEBI:15378"/>
        <dbReference type="ChEBI" id="CHEBI:30616"/>
        <dbReference type="ChEBI" id="CHEBI:33019"/>
        <dbReference type="ChEBI" id="CHEBI:57595"/>
        <dbReference type="ChEBI" id="CHEBI:78442"/>
        <dbReference type="ChEBI" id="CHEBI:78527"/>
        <dbReference type="ChEBI" id="CHEBI:456215"/>
        <dbReference type="EC" id="6.1.1.21"/>
    </reaction>
</comment>
<protein>
    <recommendedName>
        <fullName evidence="8">Histidine--tRNA ligase</fullName>
        <ecNumber evidence="8">6.1.1.21</ecNumber>
    </recommendedName>
    <alternativeName>
        <fullName evidence="8">Histidyl-tRNA synthetase</fullName>
        <shortName evidence="8">HisRS</shortName>
    </alternativeName>
</protein>
<evidence type="ECO:0000259" key="9">
    <source>
        <dbReference type="PROSITE" id="PS50862"/>
    </source>
</evidence>
<dbReference type="PROSITE" id="PS50862">
    <property type="entry name" value="AA_TRNA_LIGASE_II"/>
    <property type="match status" value="1"/>
</dbReference>
<comment type="subunit">
    <text evidence="2 8">Homodimer.</text>
</comment>
<dbReference type="PANTHER" id="PTHR43707:SF1">
    <property type="entry name" value="HISTIDINE--TRNA LIGASE, MITOCHONDRIAL-RELATED"/>
    <property type="match status" value="1"/>
</dbReference>
<dbReference type="HAMAP" id="MF_00127">
    <property type="entry name" value="His_tRNA_synth"/>
    <property type="match status" value="1"/>
</dbReference>
<dbReference type="Pfam" id="PF13393">
    <property type="entry name" value="tRNA-synt_His"/>
    <property type="match status" value="1"/>
</dbReference>
<evidence type="ECO:0000313" key="10">
    <source>
        <dbReference type="EMBL" id="MDO2409245.1"/>
    </source>
</evidence>
<dbReference type="CDD" id="cd00773">
    <property type="entry name" value="HisRS-like_core"/>
    <property type="match status" value="1"/>
</dbReference>
<dbReference type="InterPro" id="IPR006195">
    <property type="entry name" value="aa-tRNA-synth_II"/>
</dbReference>
<dbReference type="GO" id="GO:0004821">
    <property type="term" value="F:histidine-tRNA ligase activity"/>
    <property type="evidence" value="ECO:0007669"/>
    <property type="project" value="UniProtKB-EC"/>
</dbReference>
<evidence type="ECO:0000256" key="1">
    <source>
        <dbReference type="ARBA" id="ARBA00008226"/>
    </source>
</evidence>
<dbReference type="InterPro" id="IPR015807">
    <property type="entry name" value="His-tRNA-ligase"/>
</dbReference>
<dbReference type="InterPro" id="IPR045864">
    <property type="entry name" value="aa-tRNA-synth_II/BPL/LPL"/>
</dbReference>
<comment type="subcellular location">
    <subcellularLocation>
        <location evidence="8">Cytoplasm</location>
    </subcellularLocation>
</comment>
<dbReference type="InterPro" id="IPR004516">
    <property type="entry name" value="HisRS/HisZ"/>
</dbReference>
<dbReference type="InterPro" id="IPR041715">
    <property type="entry name" value="HisRS-like_core"/>
</dbReference>
<evidence type="ECO:0000256" key="3">
    <source>
        <dbReference type="ARBA" id="ARBA00022598"/>
    </source>
</evidence>
<dbReference type="InterPro" id="IPR004154">
    <property type="entry name" value="Anticodon-bd"/>
</dbReference>
<gene>
    <name evidence="8 10" type="primary">hisS</name>
    <name evidence="10" type="ORF">Q2362_03910</name>
</gene>
<evidence type="ECO:0000313" key="11">
    <source>
        <dbReference type="Proteomes" id="UP001171111"/>
    </source>
</evidence>